<evidence type="ECO:0000313" key="1">
    <source>
        <dbReference type="EMBL" id="SVB18980.1"/>
    </source>
</evidence>
<proteinExistence type="predicted"/>
<accession>A0A382BYT5</accession>
<dbReference type="EMBL" id="UINC01032009">
    <property type="protein sequence ID" value="SVB18980.1"/>
    <property type="molecule type" value="Genomic_DNA"/>
</dbReference>
<dbReference type="AlphaFoldDB" id="A0A382BYT5"/>
<gene>
    <name evidence="1" type="ORF">METZ01_LOCUS171834</name>
</gene>
<sequence>LTSQFIASLETLEQQDIAASLNRRTEVEILVFSYEGQFEGPIEISLFQVTPDSSDLDSGFFFPLVHPGVPRNFFGTEEDLFLEVEVMINNIVTSLEIVSCETGNTPPLALTELIPAENDSLIVVKLRGSDKENNPLIFSITTLPKNGQLFQTLDGITPGDTINVVPTDVISSDNLVLYVPASDSTIADSISYRVFDEEAFSASADIYIGSYTYLEVILNRYPLLDYLASSTPALMLAGGAILYSGANLAIRWYESTQPPEKPMPPKFPDPGLR</sequence>
<name>A0A382BYT5_9ZZZZ</name>
<organism evidence="1">
    <name type="scientific">marine metagenome</name>
    <dbReference type="NCBI Taxonomy" id="408172"/>
    <lineage>
        <taxon>unclassified sequences</taxon>
        <taxon>metagenomes</taxon>
        <taxon>ecological metagenomes</taxon>
    </lineage>
</organism>
<feature type="non-terminal residue" evidence="1">
    <location>
        <position position="1"/>
    </location>
</feature>
<reference evidence="1" key="1">
    <citation type="submission" date="2018-05" db="EMBL/GenBank/DDBJ databases">
        <authorList>
            <person name="Lanie J.A."/>
            <person name="Ng W.-L."/>
            <person name="Kazmierczak K.M."/>
            <person name="Andrzejewski T.M."/>
            <person name="Davidsen T.M."/>
            <person name="Wayne K.J."/>
            <person name="Tettelin H."/>
            <person name="Glass J.I."/>
            <person name="Rusch D."/>
            <person name="Podicherti R."/>
            <person name="Tsui H.-C.T."/>
            <person name="Winkler M.E."/>
        </authorList>
    </citation>
    <scope>NUCLEOTIDE SEQUENCE</scope>
</reference>
<protein>
    <submittedName>
        <fullName evidence="1">Uncharacterized protein</fullName>
    </submittedName>
</protein>